<accession>A0A9W6F381</accession>
<dbReference type="EMBL" id="BRXU01000010">
    <property type="protein sequence ID" value="GLC54524.1"/>
    <property type="molecule type" value="Genomic_DNA"/>
</dbReference>
<protein>
    <submittedName>
        <fullName evidence="1">Uncharacterized protein</fullName>
    </submittedName>
</protein>
<gene>
    <name evidence="1" type="primary">PLESTB001411</name>
    <name evidence="1" type="ORF">PLESTB_000875800</name>
</gene>
<evidence type="ECO:0000313" key="2">
    <source>
        <dbReference type="Proteomes" id="UP001165080"/>
    </source>
</evidence>
<sequence>MPAKLLAVFSKVHAELVADLGKLNEGNGEERLAGLSQAASAPVETVVARLHDTLPPAFLEQQQATQNNVDSESTLSALAAVELAPGVTVKSIMHLVQQPDARRTLLMYIYILATLACAITLAADNSELQSDAGQVVLLLELQRARKGASLDDDAATAVPDSIKPLLGWVRELQLKIDAEQAASASAEAAGLPDLNFLRSTKIGSLAEEISKEIDLSKLNLDKPEDLLNLTDPSNGKVIGDIVSKVGTKIQSKLNNGELRQDELLGEAMSLLGKFGGGMGKNIDGLMNNPMFKSMVSAMGGSSNGGSGGRGMRTAVNTGKLRQLSACERLRSKYLKRHGKDASTE</sequence>
<dbReference type="Proteomes" id="UP001165080">
    <property type="component" value="Unassembled WGS sequence"/>
</dbReference>
<keyword evidence="2" id="KW-1185">Reference proteome</keyword>
<comment type="caution">
    <text evidence="1">The sequence shown here is derived from an EMBL/GenBank/DDBJ whole genome shotgun (WGS) entry which is preliminary data.</text>
</comment>
<reference evidence="1 2" key="1">
    <citation type="journal article" date="2023" name="Commun. Biol.">
        <title>Reorganization of the ancestral sex-determining regions during the evolution of trioecy in Pleodorina starrii.</title>
        <authorList>
            <person name="Takahashi K."/>
            <person name="Suzuki S."/>
            <person name="Kawai-Toyooka H."/>
            <person name="Yamamoto K."/>
            <person name="Hamaji T."/>
            <person name="Ootsuki R."/>
            <person name="Yamaguchi H."/>
            <person name="Kawachi M."/>
            <person name="Higashiyama T."/>
            <person name="Nozaki H."/>
        </authorList>
    </citation>
    <scope>NUCLEOTIDE SEQUENCE [LARGE SCALE GENOMIC DNA]</scope>
    <source>
        <strain evidence="1 2">NIES-4479</strain>
    </source>
</reference>
<dbReference type="AlphaFoldDB" id="A0A9W6F381"/>
<proteinExistence type="predicted"/>
<evidence type="ECO:0000313" key="1">
    <source>
        <dbReference type="EMBL" id="GLC54524.1"/>
    </source>
</evidence>
<name>A0A9W6F381_9CHLO</name>
<organism evidence="1 2">
    <name type="scientific">Pleodorina starrii</name>
    <dbReference type="NCBI Taxonomy" id="330485"/>
    <lineage>
        <taxon>Eukaryota</taxon>
        <taxon>Viridiplantae</taxon>
        <taxon>Chlorophyta</taxon>
        <taxon>core chlorophytes</taxon>
        <taxon>Chlorophyceae</taxon>
        <taxon>CS clade</taxon>
        <taxon>Chlamydomonadales</taxon>
        <taxon>Volvocaceae</taxon>
        <taxon>Pleodorina</taxon>
    </lineage>
</organism>